<dbReference type="EMBL" id="JAPHNI010000441">
    <property type="protein sequence ID" value="KAJ8111054.1"/>
    <property type="molecule type" value="Genomic_DNA"/>
</dbReference>
<evidence type="ECO:0000313" key="1">
    <source>
        <dbReference type="EMBL" id="KAJ8111054.1"/>
    </source>
</evidence>
<organism evidence="1 2">
    <name type="scientific">Boeremia exigua</name>
    <dbReference type="NCBI Taxonomy" id="749465"/>
    <lineage>
        <taxon>Eukaryota</taxon>
        <taxon>Fungi</taxon>
        <taxon>Dikarya</taxon>
        <taxon>Ascomycota</taxon>
        <taxon>Pezizomycotina</taxon>
        <taxon>Dothideomycetes</taxon>
        <taxon>Pleosporomycetidae</taxon>
        <taxon>Pleosporales</taxon>
        <taxon>Pleosporineae</taxon>
        <taxon>Didymellaceae</taxon>
        <taxon>Boeremia</taxon>
    </lineage>
</organism>
<evidence type="ECO:0000313" key="2">
    <source>
        <dbReference type="Proteomes" id="UP001153331"/>
    </source>
</evidence>
<dbReference type="Proteomes" id="UP001153331">
    <property type="component" value="Unassembled WGS sequence"/>
</dbReference>
<accession>A0ACC2I7A2</accession>
<reference evidence="1" key="1">
    <citation type="submission" date="2022-11" db="EMBL/GenBank/DDBJ databases">
        <title>Genome Sequence of Boeremia exigua.</title>
        <authorList>
            <person name="Buettner E."/>
        </authorList>
    </citation>
    <scope>NUCLEOTIDE SEQUENCE</scope>
    <source>
        <strain evidence="1">CU02</strain>
    </source>
</reference>
<proteinExistence type="predicted"/>
<keyword evidence="2" id="KW-1185">Reference proteome</keyword>
<protein>
    <submittedName>
        <fullName evidence="1">Uncharacterized protein</fullName>
    </submittedName>
</protein>
<gene>
    <name evidence="1" type="ORF">OPT61_g6257</name>
</gene>
<sequence>MDIALGGVAEFNSSRICLGAFGAKLRTTDVISSHAFGAHNVQDTLNVAKMSQKRGGSFNHYDNRDRFDKRSRPNQASYNTANYGNSNRDPRHGYSQHRSHGQPPPRSGNSAAFQGELSKPEMQTGLVALLDRFVAGETRSDADREILHHANELRRLLAQKENPASAISQRDLDAKRPETVTKVAVPPYVYRKVQEAKDLPPLPPIDEPHIHDAVFTHRSYIVKNGDKNVYTDLELDYERLEFLGDAYIELIASHALYSRFPHVDVPQLCSWRERLVENSMLGKFSEAYGFTDRLRHHNQWDRNSKAWKKVVADIFEAYVAGIVLADPQHGYEIADKWLTELWAPQLLSFKEKIVEDPHAKNKLAALVVVNDIKLEYREERPMIYEQGSNLQKYFMGAYLTGWGYKDEWLGSGEGQNKASASLAAAADAIKKNSPVTQDAAKQKAELVSKRREAKAKAEAEAEAEAMAKAQEEGTTGEIVQPIGQDASKSIEKKRDREPVETDDTSRKKNKRDKKEHKRKDASDSDSSA</sequence>
<name>A0ACC2I7A2_9PLEO</name>
<comment type="caution">
    <text evidence="1">The sequence shown here is derived from an EMBL/GenBank/DDBJ whole genome shotgun (WGS) entry which is preliminary data.</text>
</comment>